<evidence type="ECO:0000313" key="2">
    <source>
        <dbReference type="Proteomes" id="UP001156484"/>
    </source>
</evidence>
<gene>
    <name evidence="1" type="ORF">OED52_03720</name>
</gene>
<keyword evidence="2" id="KW-1185">Reference proteome</keyword>
<sequence length="222" mass="24448">MRRFEFPVDLPHAKAVNQTLADVRRLRWSAVVVGLLCAAGTVGLVLLGQTWSYIVAAVLAVAALTSLWVALWAPRKVGTIEQLYHDSPLVPAIVAATRARGLTLLALVDIAKPDTQGRHFALVTRKMEAIPGHRAVIGERVPCVAVLSDRTTRNDSGMWQMVGPMPIAWGTRDRKVIADAAAQIPEAEWRVLKEQVKKVDEIDATTDRRLELDSKDLPPELR</sequence>
<accession>A0ACD4DI16</accession>
<dbReference type="Proteomes" id="UP001156484">
    <property type="component" value="Chromosome"/>
</dbReference>
<name>A0ACD4DI16_9NOCA</name>
<protein>
    <submittedName>
        <fullName evidence="1">DUF3239 domain-containing protein</fullName>
    </submittedName>
</protein>
<proteinExistence type="predicted"/>
<dbReference type="EMBL" id="CP107551">
    <property type="protein sequence ID" value="UYP19682.1"/>
    <property type="molecule type" value="Genomic_DNA"/>
</dbReference>
<evidence type="ECO:0000313" key="1">
    <source>
        <dbReference type="EMBL" id="UYP19682.1"/>
    </source>
</evidence>
<organism evidence="1 2">
    <name type="scientific">Rhodococcus sacchari</name>
    <dbReference type="NCBI Taxonomy" id="2962047"/>
    <lineage>
        <taxon>Bacteria</taxon>
        <taxon>Bacillati</taxon>
        <taxon>Actinomycetota</taxon>
        <taxon>Actinomycetes</taxon>
        <taxon>Mycobacteriales</taxon>
        <taxon>Nocardiaceae</taxon>
        <taxon>Rhodococcus</taxon>
    </lineage>
</organism>
<reference evidence="1" key="1">
    <citation type="submission" date="2022-10" db="EMBL/GenBank/DDBJ databases">
        <title>Rhodococcus ferula Z13 complete genome.</title>
        <authorList>
            <person name="Long X."/>
            <person name="Zang M."/>
        </authorList>
    </citation>
    <scope>NUCLEOTIDE SEQUENCE</scope>
    <source>
        <strain evidence="1">Z13</strain>
    </source>
</reference>